<dbReference type="HAMAP" id="MF_00060">
    <property type="entry name" value="SurE"/>
    <property type="match status" value="1"/>
</dbReference>
<evidence type="ECO:0000256" key="6">
    <source>
        <dbReference type="ARBA" id="ARBA00022490"/>
    </source>
</evidence>
<reference evidence="11" key="1">
    <citation type="submission" date="2016-10" db="EMBL/GenBank/DDBJ databases">
        <authorList>
            <person name="de Groot N.N."/>
        </authorList>
    </citation>
    <scope>NUCLEOTIDE SEQUENCE</scope>
</reference>
<name>A0A1W1BRS8_9ZZZZ</name>
<keyword evidence="8" id="KW-0547">Nucleotide-binding</keyword>
<dbReference type="Pfam" id="PF01975">
    <property type="entry name" value="SurE"/>
    <property type="match status" value="1"/>
</dbReference>
<comment type="catalytic activity">
    <reaction evidence="1">
        <text>a ribonucleoside 5'-phosphate + H2O = a ribonucleoside + phosphate</text>
        <dbReference type="Rhea" id="RHEA:12484"/>
        <dbReference type="ChEBI" id="CHEBI:15377"/>
        <dbReference type="ChEBI" id="CHEBI:18254"/>
        <dbReference type="ChEBI" id="CHEBI:43474"/>
        <dbReference type="ChEBI" id="CHEBI:58043"/>
        <dbReference type="EC" id="3.1.3.5"/>
    </reaction>
</comment>
<comment type="similarity">
    <text evidence="4">Belongs to the SurE nucleotidase family.</text>
</comment>
<dbReference type="SUPFAM" id="SSF64167">
    <property type="entry name" value="SurE-like"/>
    <property type="match status" value="1"/>
</dbReference>
<evidence type="ECO:0000256" key="3">
    <source>
        <dbReference type="ARBA" id="ARBA00004496"/>
    </source>
</evidence>
<gene>
    <name evidence="11" type="ORF">MNB_SM-6-133</name>
</gene>
<dbReference type="Gene3D" id="3.40.1210.10">
    <property type="entry name" value="Survival protein SurE-like phosphatase/nucleotidase"/>
    <property type="match status" value="1"/>
</dbReference>
<keyword evidence="6" id="KW-0963">Cytoplasm</keyword>
<dbReference type="GO" id="GO:0046872">
    <property type="term" value="F:metal ion binding"/>
    <property type="evidence" value="ECO:0007669"/>
    <property type="project" value="UniProtKB-KW"/>
</dbReference>
<dbReference type="GO" id="GO:0005737">
    <property type="term" value="C:cytoplasm"/>
    <property type="evidence" value="ECO:0007669"/>
    <property type="project" value="UniProtKB-SubCell"/>
</dbReference>
<dbReference type="InterPro" id="IPR036523">
    <property type="entry name" value="SurE-like_sf"/>
</dbReference>
<dbReference type="EC" id="3.1.3.5" evidence="5"/>
<keyword evidence="7" id="KW-0479">Metal-binding</keyword>
<dbReference type="EMBL" id="FPHK01000020">
    <property type="protein sequence ID" value="SFV56223.1"/>
    <property type="molecule type" value="Genomic_DNA"/>
</dbReference>
<dbReference type="NCBIfam" id="NF001494">
    <property type="entry name" value="PRK00346.2-4"/>
    <property type="match status" value="1"/>
</dbReference>
<comment type="subcellular location">
    <subcellularLocation>
        <location evidence="3">Cytoplasm</location>
    </subcellularLocation>
</comment>
<dbReference type="NCBIfam" id="NF001490">
    <property type="entry name" value="PRK00346.1-4"/>
    <property type="match status" value="1"/>
</dbReference>
<keyword evidence="9 11" id="KW-0378">Hydrolase</keyword>
<organism evidence="11">
    <name type="scientific">hydrothermal vent metagenome</name>
    <dbReference type="NCBI Taxonomy" id="652676"/>
    <lineage>
        <taxon>unclassified sequences</taxon>
        <taxon>metagenomes</taxon>
        <taxon>ecological metagenomes</taxon>
    </lineage>
</organism>
<dbReference type="PANTHER" id="PTHR30457:SF12">
    <property type="entry name" value="5'_3'-NUCLEOTIDASE SURE"/>
    <property type="match status" value="1"/>
</dbReference>
<evidence type="ECO:0000313" key="11">
    <source>
        <dbReference type="EMBL" id="SFV56223.1"/>
    </source>
</evidence>
<evidence type="ECO:0000256" key="1">
    <source>
        <dbReference type="ARBA" id="ARBA00000815"/>
    </source>
</evidence>
<dbReference type="InterPro" id="IPR030048">
    <property type="entry name" value="SurE"/>
</dbReference>
<dbReference type="GO" id="GO:0000166">
    <property type="term" value="F:nucleotide binding"/>
    <property type="evidence" value="ECO:0007669"/>
    <property type="project" value="UniProtKB-KW"/>
</dbReference>
<feature type="domain" description="Survival protein SurE-like phosphatase/nucleotidase" evidence="10">
    <location>
        <begin position="13"/>
        <end position="200"/>
    </location>
</feature>
<comment type="cofactor">
    <cofactor evidence="2">
        <name>Mg(2+)</name>
        <dbReference type="ChEBI" id="CHEBI:18420"/>
    </cofactor>
</comment>
<dbReference type="AlphaFoldDB" id="A0A1W1BRS8"/>
<dbReference type="NCBIfam" id="TIGR00087">
    <property type="entry name" value="surE"/>
    <property type="match status" value="1"/>
</dbReference>
<accession>A0A1W1BRS8</accession>
<dbReference type="GO" id="GO:0004309">
    <property type="term" value="F:exopolyphosphatase activity"/>
    <property type="evidence" value="ECO:0007669"/>
    <property type="project" value="TreeGrafter"/>
</dbReference>
<protein>
    <recommendedName>
        <fullName evidence="5">5'-nucleotidase</fullName>
        <ecNumber evidence="5">3.1.3.5</ecNumber>
    </recommendedName>
</protein>
<dbReference type="FunFam" id="3.40.1210.10:FF:000001">
    <property type="entry name" value="5'/3'-nucleotidase SurE"/>
    <property type="match status" value="1"/>
</dbReference>
<dbReference type="GO" id="GO:0008253">
    <property type="term" value="F:5'-nucleotidase activity"/>
    <property type="evidence" value="ECO:0007669"/>
    <property type="project" value="UniProtKB-EC"/>
</dbReference>
<evidence type="ECO:0000256" key="9">
    <source>
        <dbReference type="ARBA" id="ARBA00022801"/>
    </source>
</evidence>
<dbReference type="PANTHER" id="PTHR30457">
    <property type="entry name" value="5'-NUCLEOTIDASE SURE"/>
    <property type="match status" value="1"/>
</dbReference>
<dbReference type="InterPro" id="IPR002828">
    <property type="entry name" value="SurE-like_Pase/nucleotidase"/>
</dbReference>
<evidence type="ECO:0000259" key="10">
    <source>
        <dbReference type="Pfam" id="PF01975"/>
    </source>
</evidence>
<proteinExistence type="inferred from homology"/>
<evidence type="ECO:0000256" key="7">
    <source>
        <dbReference type="ARBA" id="ARBA00022723"/>
    </source>
</evidence>
<evidence type="ECO:0000256" key="4">
    <source>
        <dbReference type="ARBA" id="ARBA00011062"/>
    </source>
</evidence>
<sequence>MYKIAFMNKKYNILVTNDDGYEAKGLLNLVSALRELDDVELTVVAPANEKSACGHSLTLTKPLRFIGVEENFFKLEDGTPSDCVYLSLSAIFQEQKPDLIISGINRGSNMGEDITYSGTAAGAMEGVLHNIPSIAISQVMDFTNPNGDFSLAQKTIQKIVTKIRVDKFPLCEREFLNINIPPDMDAAEMKITYAGYRVYSNESEIHRNPRGEEHYWLGLHPLNFRAREDVSGMSDYEAIRDGYISITPIMLDLTAYKSIDSLRDWLE</sequence>
<evidence type="ECO:0000256" key="8">
    <source>
        <dbReference type="ARBA" id="ARBA00022741"/>
    </source>
</evidence>
<dbReference type="GO" id="GO:0008254">
    <property type="term" value="F:3'-nucleotidase activity"/>
    <property type="evidence" value="ECO:0007669"/>
    <property type="project" value="TreeGrafter"/>
</dbReference>
<evidence type="ECO:0000256" key="5">
    <source>
        <dbReference type="ARBA" id="ARBA00012643"/>
    </source>
</evidence>
<evidence type="ECO:0000256" key="2">
    <source>
        <dbReference type="ARBA" id="ARBA00001946"/>
    </source>
</evidence>